<dbReference type="PANTHER" id="PTHR43308">
    <property type="entry name" value="OUTER MEMBRANE PROTEIN ALPHA-RELATED"/>
    <property type="match status" value="1"/>
</dbReference>
<dbReference type="AlphaFoldDB" id="A0A645HIL8"/>
<feature type="domain" description="SLH" evidence="1">
    <location>
        <begin position="83"/>
        <end position="138"/>
    </location>
</feature>
<evidence type="ECO:0000259" key="1">
    <source>
        <dbReference type="PROSITE" id="PS51272"/>
    </source>
</evidence>
<proteinExistence type="predicted"/>
<dbReference type="EMBL" id="VSSQ01093028">
    <property type="protein sequence ID" value="MPN38039.1"/>
    <property type="molecule type" value="Genomic_DNA"/>
</dbReference>
<accession>A0A645HIL8</accession>
<dbReference type="PANTHER" id="PTHR43308:SF5">
    <property type="entry name" value="S-LAYER PROTEIN _ PEPTIDOGLYCAN ENDO-BETA-N-ACETYLGLUCOSAMINIDASE"/>
    <property type="match status" value="1"/>
</dbReference>
<dbReference type="InterPro" id="IPR001119">
    <property type="entry name" value="SLH_dom"/>
</dbReference>
<dbReference type="Pfam" id="PF00395">
    <property type="entry name" value="SLH"/>
    <property type="match status" value="2"/>
</dbReference>
<protein>
    <recommendedName>
        <fullName evidence="1">SLH domain-containing protein</fullName>
    </recommendedName>
</protein>
<sequence>MLSLSSGYVPDNGDTDLSQFADDREILPWARTYMEYCNKRGWMNGKGIGKAVYMKPNDLITRAEAAAMISRASGFAAADKNIKAAFFDKNKIPDWAAGYIDRLTEEKLMQGYSDGSFRPDQVLIRAEAAALFDNYLKK</sequence>
<comment type="caution">
    <text evidence="2">The sequence shown here is derived from an EMBL/GenBank/DDBJ whole genome shotgun (WGS) entry which is preliminary data.</text>
</comment>
<dbReference type="PROSITE" id="PS51272">
    <property type="entry name" value="SLH"/>
    <property type="match status" value="2"/>
</dbReference>
<evidence type="ECO:0000313" key="2">
    <source>
        <dbReference type="EMBL" id="MPN38039.1"/>
    </source>
</evidence>
<gene>
    <name evidence="2" type="ORF">SDC9_185562</name>
</gene>
<dbReference type="InterPro" id="IPR051465">
    <property type="entry name" value="Cell_Envelope_Struct_Comp"/>
</dbReference>
<feature type="domain" description="SLH" evidence="1">
    <location>
        <begin position="17"/>
        <end position="81"/>
    </location>
</feature>
<organism evidence="2">
    <name type="scientific">bioreactor metagenome</name>
    <dbReference type="NCBI Taxonomy" id="1076179"/>
    <lineage>
        <taxon>unclassified sequences</taxon>
        <taxon>metagenomes</taxon>
        <taxon>ecological metagenomes</taxon>
    </lineage>
</organism>
<name>A0A645HIL8_9ZZZZ</name>
<reference evidence="2" key="1">
    <citation type="submission" date="2019-08" db="EMBL/GenBank/DDBJ databases">
        <authorList>
            <person name="Kucharzyk K."/>
            <person name="Murdoch R.W."/>
            <person name="Higgins S."/>
            <person name="Loffler F."/>
        </authorList>
    </citation>
    <scope>NUCLEOTIDE SEQUENCE</scope>
</reference>